<dbReference type="InterPro" id="IPR002646">
    <property type="entry name" value="PolA_pol_head_dom"/>
</dbReference>
<evidence type="ECO:0000256" key="4">
    <source>
        <dbReference type="RuleBase" id="RU003953"/>
    </source>
</evidence>
<dbReference type="STRING" id="337451.A0A3S3M2Z2"/>
<dbReference type="GO" id="GO:0052929">
    <property type="term" value="F:ATP:3'-cytidine-cytidine-tRNA adenylyltransferase activity"/>
    <property type="evidence" value="ECO:0007669"/>
    <property type="project" value="TreeGrafter"/>
</dbReference>
<dbReference type="PANTHER" id="PTHR13734">
    <property type="entry name" value="TRNA-NUCLEOTIDYLTRANSFERASE"/>
    <property type="match status" value="1"/>
</dbReference>
<dbReference type="CDD" id="cd05398">
    <property type="entry name" value="NT_ClassII-CCAase"/>
    <property type="match status" value="1"/>
</dbReference>
<dbReference type="PANTHER" id="PTHR13734:SF5">
    <property type="entry name" value="CCA TRNA NUCLEOTIDYLTRANSFERASE, MITOCHONDRIAL"/>
    <property type="match status" value="1"/>
</dbReference>
<proteinExistence type="inferred from homology"/>
<evidence type="ECO:0000313" key="7">
    <source>
        <dbReference type="Proteomes" id="UP000283530"/>
    </source>
</evidence>
<dbReference type="GO" id="GO:0001680">
    <property type="term" value="P:tRNA 3'-terminal CCA addition"/>
    <property type="evidence" value="ECO:0007669"/>
    <property type="project" value="UniProtKB-ARBA"/>
</dbReference>
<protein>
    <submittedName>
        <fullName evidence="6">Putative CCA tRNA nucleotidyltransferase 2</fullName>
    </submittedName>
</protein>
<dbReference type="GO" id="GO:0003723">
    <property type="term" value="F:RNA binding"/>
    <property type="evidence" value="ECO:0007669"/>
    <property type="project" value="UniProtKB-KW"/>
</dbReference>
<keyword evidence="2 4" id="KW-0808">Transferase</keyword>
<sequence>MNLSFLINPFTARLFFFPPFLNSPNSLSLPLKTLGFLRCTRTMSAAPVHVKDRIDLSDKEKKIFDLLLNSLRHSNLDTQLRVAGGWVRDKLLGKDCYDIDIAVDNMMGREFCEKVNEYLSHAGEQMHGISVIQSNPDQSKHLETARMHLFDTWIDFVNLRSETYAENSRIPTMKFGTAEEDAYRRDLTLNSMFYNINTDSVEDLTGRGVADLKSGVIVTPLPPKATFLDDPLRVLRAIRFGARFGFVLDEELKKAAADEEVKAALANKISRERIGHEIDLMVSGNRPVNAMNFICELQLFWVVFSLPQNSEPAVVEGCDRQCVAYMNAAWDVLQQVGCSIFSAEQCRLYLYGALFIPLRQTVYSDSKGKKARILIFSAHHLDPLAFLYEARRLYSGCYVHMSKSFSHYFDLQIPVVSNIFLNSLKLKTKDAETVISLHSACERFVSLIPFMTSSEDSVVVSAELEEENFDVSLPLRRRIWTGLLLRQLKDFWRVALLMSTLLSTNNDHTEEFLRDLSKLEEKRDTFIRVENSIIELDLDNVWKVKPLLDGKAIMNVLQLKSGGRQVGEWQQKVVKWQLAHPTGTAEDCIDWIKQSQSKRAKLE</sequence>
<accession>A0A3S3M2Z2</accession>
<keyword evidence="3 4" id="KW-0694">RNA-binding</keyword>
<evidence type="ECO:0000313" key="6">
    <source>
        <dbReference type="EMBL" id="RWR72310.1"/>
    </source>
</evidence>
<organism evidence="6 7">
    <name type="scientific">Cinnamomum micranthum f. kanehirae</name>
    <dbReference type="NCBI Taxonomy" id="337451"/>
    <lineage>
        <taxon>Eukaryota</taxon>
        <taxon>Viridiplantae</taxon>
        <taxon>Streptophyta</taxon>
        <taxon>Embryophyta</taxon>
        <taxon>Tracheophyta</taxon>
        <taxon>Spermatophyta</taxon>
        <taxon>Magnoliopsida</taxon>
        <taxon>Magnoliidae</taxon>
        <taxon>Laurales</taxon>
        <taxon>Lauraceae</taxon>
        <taxon>Cinnamomum</taxon>
    </lineage>
</organism>
<feature type="domain" description="Poly A polymerase head" evidence="5">
    <location>
        <begin position="80"/>
        <end position="217"/>
    </location>
</feature>
<dbReference type="Gene3D" id="1.10.3090.10">
    <property type="entry name" value="cca-adding enzyme, domain 2"/>
    <property type="match status" value="1"/>
</dbReference>
<dbReference type="SUPFAM" id="SSF81301">
    <property type="entry name" value="Nucleotidyltransferase"/>
    <property type="match status" value="1"/>
</dbReference>
<name>A0A3S3M2Z2_9MAGN</name>
<evidence type="ECO:0000259" key="5">
    <source>
        <dbReference type="Pfam" id="PF01743"/>
    </source>
</evidence>
<dbReference type="Pfam" id="PF01743">
    <property type="entry name" value="PolyA_pol"/>
    <property type="match status" value="1"/>
</dbReference>
<dbReference type="SUPFAM" id="SSF81891">
    <property type="entry name" value="Poly A polymerase C-terminal region-like"/>
    <property type="match status" value="1"/>
</dbReference>
<comment type="caution">
    <text evidence="6">The sequence shown here is derived from an EMBL/GenBank/DDBJ whole genome shotgun (WGS) entry which is preliminary data.</text>
</comment>
<dbReference type="Proteomes" id="UP000283530">
    <property type="component" value="Unassembled WGS sequence"/>
</dbReference>
<dbReference type="OrthoDB" id="445712at2759"/>
<evidence type="ECO:0000256" key="1">
    <source>
        <dbReference type="ARBA" id="ARBA00007265"/>
    </source>
</evidence>
<gene>
    <name evidence="6" type="ORF">CKAN_00052400</name>
</gene>
<reference evidence="6 7" key="1">
    <citation type="journal article" date="2019" name="Nat. Plants">
        <title>Stout camphor tree genome fills gaps in understanding of flowering plant genome evolution.</title>
        <authorList>
            <person name="Chaw S.M."/>
            <person name="Liu Y.C."/>
            <person name="Wu Y.W."/>
            <person name="Wang H.Y."/>
            <person name="Lin C.I."/>
            <person name="Wu C.S."/>
            <person name="Ke H.M."/>
            <person name="Chang L.Y."/>
            <person name="Hsu C.Y."/>
            <person name="Yang H.T."/>
            <person name="Sudianto E."/>
            <person name="Hsu M.H."/>
            <person name="Wu K.P."/>
            <person name="Wang L.N."/>
            <person name="Leebens-Mack J.H."/>
            <person name="Tsai I.J."/>
        </authorList>
    </citation>
    <scope>NUCLEOTIDE SEQUENCE [LARGE SCALE GENOMIC DNA]</scope>
    <source>
        <strain evidence="7">cv. Chaw 1501</strain>
        <tissue evidence="6">Young leaves</tissue>
    </source>
</reference>
<dbReference type="GO" id="GO:0052927">
    <property type="term" value="F:CC tRNA cytidylyltransferase activity"/>
    <property type="evidence" value="ECO:0007669"/>
    <property type="project" value="TreeGrafter"/>
</dbReference>
<dbReference type="Gene3D" id="3.30.460.10">
    <property type="entry name" value="Beta Polymerase, domain 2"/>
    <property type="match status" value="1"/>
</dbReference>
<dbReference type="GO" id="GO:0005739">
    <property type="term" value="C:mitochondrion"/>
    <property type="evidence" value="ECO:0007669"/>
    <property type="project" value="UniProtKB-ARBA"/>
</dbReference>
<dbReference type="InterPro" id="IPR043519">
    <property type="entry name" value="NT_sf"/>
</dbReference>
<dbReference type="AlphaFoldDB" id="A0A3S3M2Z2"/>
<dbReference type="FunFam" id="3.30.460.10:FF:000019">
    <property type="entry name" value="tRNA nucleotidyltransferase cca2"/>
    <property type="match status" value="1"/>
</dbReference>
<keyword evidence="7" id="KW-1185">Reference proteome</keyword>
<evidence type="ECO:0000256" key="3">
    <source>
        <dbReference type="ARBA" id="ARBA00022884"/>
    </source>
</evidence>
<dbReference type="EMBL" id="QPKB01000001">
    <property type="protein sequence ID" value="RWR72310.1"/>
    <property type="molecule type" value="Genomic_DNA"/>
</dbReference>
<evidence type="ECO:0000256" key="2">
    <source>
        <dbReference type="ARBA" id="ARBA00022679"/>
    </source>
</evidence>
<comment type="similarity">
    <text evidence="1 4">Belongs to the tRNA nucleotidyltransferase/poly(A) polymerase family.</text>
</comment>